<dbReference type="EMBL" id="JBFOLJ010000008">
    <property type="protein sequence ID" value="KAL2514729.1"/>
    <property type="molecule type" value="Genomic_DNA"/>
</dbReference>
<dbReference type="AlphaFoldDB" id="A0ABD1TPV0"/>
<feature type="region of interest" description="Disordered" evidence="1">
    <location>
        <begin position="66"/>
        <end position="95"/>
    </location>
</feature>
<organism evidence="2 3">
    <name type="scientific">Forsythia ovata</name>
    <dbReference type="NCBI Taxonomy" id="205694"/>
    <lineage>
        <taxon>Eukaryota</taxon>
        <taxon>Viridiplantae</taxon>
        <taxon>Streptophyta</taxon>
        <taxon>Embryophyta</taxon>
        <taxon>Tracheophyta</taxon>
        <taxon>Spermatophyta</taxon>
        <taxon>Magnoliopsida</taxon>
        <taxon>eudicotyledons</taxon>
        <taxon>Gunneridae</taxon>
        <taxon>Pentapetalae</taxon>
        <taxon>asterids</taxon>
        <taxon>lamiids</taxon>
        <taxon>Lamiales</taxon>
        <taxon>Oleaceae</taxon>
        <taxon>Forsythieae</taxon>
        <taxon>Forsythia</taxon>
    </lineage>
</organism>
<feature type="compositionally biased region" description="Basic and acidic residues" evidence="1">
    <location>
        <begin position="83"/>
        <end position="95"/>
    </location>
</feature>
<evidence type="ECO:0000313" key="3">
    <source>
        <dbReference type="Proteomes" id="UP001604277"/>
    </source>
</evidence>
<sequence>MAVTSPGKRCKECFSVSCSISPSISFVFLIKDRIKDQCSDDQVCSYECPNYISDQRWTMDTVEEGGPNGLSEKFSNGTSTIDIDDRHFDDPDSDDKADNHLSKVSTILLVPNLAPNPASIVHPAVESVGDISSFLPALNTAPVSVAIVLPLNPVSTAHPVVEVVGDVSSSPHLVVEVRDYSSSPPPVVEVRDDSPSHPPESSTMFNIRIKEMRFS</sequence>
<evidence type="ECO:0000256" key="1">
    <source>
        <dbReference type="SAM" id="MobiDB-lite"/>
    </source>
</evidence>
<reference evidence="3" key="1">
    <citation type="submission" date="2024-07" db="EMBL/GenBank/DDBJ databases">
        <title>Two chromosome-level genome assemblies of Korean endemic species Abeliophyllum distichum and Forsythia ovata (Oleaceae).</title>
        <authorList>
            <person name="Jang H."/>
        </authorList>
    </citation>
    <scope>NUCLEOTIDE SEQUENCE [LARGE SCALE GENOMIC DNA]</scope>
</reference>
<proteinExistence type="predicted"/>
<accession>A0ABD1TPV0</accession>
<feature type="region of interest" description="Disordered" evidence="1">
    <location>
        <begin position="183"/>
        <end position="202"/>
    </location>
</feature>
<gene>
    <name evidence="2" type="ORF">Fot_28700</name>
</gene>
<comment type="caution">
    <text evidence="2">The sequence shown here is derived from an EMBL/GenBank/DDBJ whole genome shotgun (WGS) entry which is preliminary data.</text>
</comment>
<evidence type="ECO:0000313" key="2">
    <source>
        <dbReference type="EMBL" id="KAL2514729.1"/>
    </source>
</evidence>
<dbReference type="Proteomes" id="UP001604277">
    <property type="component" value="Unassembled WGS sequence"/>
</dbReference>
<keyword evidence="3" id="KW-1185">Reference proteome</keyword>
<name>A0ABD1TPV0_9LAMI</name>
<protein>
    <submittedName>
        <fullName evidence="2">Uncharacterized protein</fullName>
    </submittedName>
</protein>